<evidence type="ECO:0000313" key="2">
    <source>
        <dbReference type="Proteomes" id="UP000249061"/>
    </source>
</evidence>
<reference evidence="1 2" key="1">
    <citation type="submission" date="2017-08" db="EMBL/GenBank/DDBJ databases">
        <title>Infants hospitalized years apart are colonized by the same room-sourced microbial strains.</title>
        <authorList>
            <person name="Brooks B."/>
            <person name="Olm M.R."/>
            <person name="Firek B.A."/>
            <person name="Baker R."/>
            <person name="Thomas B.C."/>
            <person name="Morowitz M.J."/>
            <person name="Banfield J.F."/>
        </authorList>
    </citation>
    <scope>NUCLEOTIDE SEQUENCE [LARGE SCALE GENOMIC DNA]</scope>
    <source>
        <strain evidence="1">S2_003_000_R2_14</strain>
    </source>
</reference>
<dbReference type="AlphaFoldDB" id="A0A2W5SWG6"/>
<dbReference type="Proteomes" id="UP000249061">
    <property type="component" value="Unassembled WGS sequence"/>
</dbReference>
<proteinExistence type="predicted"/>
<gene>
    <name evidence="1" type="ORF">DI536_35185</name>
</gene>
<sequence>MITTRLDPESNARVTGDFFDGGLRLRAHRAQLVDLRRVLELAPASGHRFVFPAELEPPLPRQRALHPLDAVTVGNANAQTPRVFLQ</sequence>
<dbReference type="EMBL" id="QFQP01000068">
    <property type="protein sequence ID" value="PZR03916.1"/>
    <property type="molecule type" value="Genomic_DNA"/>
</dbReference>
<protein>
    <submittedName>
        <fullName evidence="1">Uncharacterized protein</fullName>
    </submittedName>
</protein>
<accession>A0A2W5SWG6</accession>
<organism evidence="1 2">
    <name type="scientific">Archangium gephyra</name>
    <dbReference type="NCBI Taxonomy" id="48"/>
    <lineage>
        <taxon>Bacteria</taxon>
        <taxon>Pseudomonadati</taxon>
        <taxon>Myxococcota</taxon>
        <taxon>Myxococcia</taxon>
        <taxon>Myxococcales</taxon>
        <taxon>Cystobacterineae</taxon>
        <taxon>Archangiaceae</taxon>
        <taxon>Archangium</taxon>
    </lineage>
</organism>
<name>A0A2W5SWG6_9BACT</name>
<comment type="caution">
    <text evidence="1">The sequence shown here is derived from an EMBL/GenBank/DDBJ whole genome shotgun (WGS) entry which is preliminary data.</text>
</comment>
<evidence type="ECO:0000313" key="1">
    <source>
        <dbReference type="EMBL" id="PZR03916.1"/>
    </source>
</evidence>